<accession>A0AAF3FF88</accession>
<keyword evidence="1" id="KW-0472">Membrane</keyword>
<feature type="chain" id="PRO_5042119650" evidence="2">
    <location>
        <begin position="20"/>
        <end position="167"/>
    </location>
</feature>
<protein>
    <submittedName>
        <fullName evidence="4">Uncharacterized protein</fullName>
    </submittedName>
</protein>
<dbReference type="WBParaSite" id="MBELARI_LOCUS4678">
    <property type="protein sequence ID" value="MBELARI_LOCUS4678"/>
    <property type="gene ID" value="MBELARI_LOCUS4678"/>
</dbReference>
<sequence length="167" mass="19069">MILEILFLKFVLFGDKVLGDSGEKIVCCHNTSLPPYQPNVYLCDTTSTCCQYRGQPACCLADVQFWALMQQAIPFALLTFICLGIALCIHWYFNDQDPDFEENLFDFSGQKEQANTFAFPPLGENLVADPIFGNVYYEETLKYANASNISNNFGYFDQDFNDDKKFH</sequence>
<name>A0AAF3FF88_9BILA</name>
<evidence type="ECO:0000313" key="4">
    <source>
        <dbReference type="WBParaSite" id="MBELARI_LOCUS4678"/>
    </source>
</evidence>
<evidence type="ECO:0000256" key="1">
    <source>
        <dbReference type="SAM" id="Phobius"/>
    </source>
</evidence>
<dbReference type="Proteomes" id="UP000887575">
    <property type="component" value="Unassembled WGS sequence"/>
</dbReference>
<keyword evidence="3" id="KW-1185">Reference proteome</keyword>
<keyword evidence="1" id="KW-0812">Transmembrane</keyword>
<feature type="transmembrane region" description="Helical" evidence="1">
    <location>
        <begin position="72"/>
        <end position="93"/>
    </location>
</feature>
<evidence type="ECO:0000313" key="3">
    <source>
        <dbReference type="Proteomes" id="UP000887575"/>
    </source>
</evidence>
<keyword evidence="2" id="KW-0732">Signal</keyword>
<dbReference type="AlphaFoldDB" id="A0AAF3FF88"/>
<feature type="signal peptide" evidence="2">
    <location>
        <begin position="1"/>
        <end position="19"/>
    </location>
</feature>
<organism evidence="3 4">
    <name type="scientific">Mesorhabditis belari</name>
    <dbReference type="NCBI Taxonomy" id="2138241"/>
    <lineage>
        <taxon>Eukaryota</taxon>
        <taxon>Metazoa</taxon>
        <taxon>Ecdysozoa</taxon>
        <taxon>Nematoda</taxon>
        <taxon>Chromadorea</taxon>
        <taxon>Rhabditida</taxon>
        <taxon>Rhabditina</taxon>
        <taxon>Rhabditomorpha</taxon>
        <taxon>Rhabditoidea</taxon>
        <taxon>Rhabditidae</taxon>
        <taxon>Mesorhabditinae</taxon>
        <taxon>Mesorhabditis</taxon>
    </lineage>
</organism>
<reference evidence="4" key="1">
    <citation type="submission" date="2024-02" db="UniProtKB">
        <authorList>
            <consortium name="WormBaseParasite"/>
        </authorList>
    </citation>
    <scope>IDENTIFICATION</scope>
</reference>
<proteinExistence type="predicted"/>
<keyword evidence="1" id="KW-1133">Transmembrane helix</keyword>
<evidence type="ECO:0000256" key="2">
    <source>
        <dbReference type="SAM" id="SignalP"/>
    </source>
</evidence>